<dbReference type="Gene3D" id="3.30.420.10">
    <property type="entry name" value="Ribonuclease H-like superfamily/Ribonuclease H"/>
    <property type="match status" value="1"/>
</dbReference>
<evidence type="ECO:0000256" key="6">
    <source>
        <dbReference type="ARBA" id="ARBA00022918"/>
    </source>
</evidence>
<feature type="region of interest" description="Disordered" evidence="7">
    <location>
        <begin position="806"/>
        <end position="842"/>
    </location>
</feature>
<feature type="compositionally biased region" description="Basic and acidic residues" evidence="7">
    <location>
        <begin position="93"/>
        <end position="107"/>
    </location>
</feature>
<dbReference type="InterPro" id="IPR041588">
    <property type="entry name" value="Integrase_H2C2"/>
</dbReference>
<keyword evidence="2" id="KW-0548">Nucleotidyltransferase</keyword>
<feature type="domain" description="Integrase catalytic" evidence="9">
    <location>
        <begin position="1903"/>
        <end position="2008"/>
    </location>
</feature>
<dbReference type="Proteomes" id="UP000541610">
    <property type="component" value="Unassembled WGS sequence"/>
</dbReference>
<dbReference type="EMBL" id="JABANP010000445">
    <property type="protein sequence ID" value="KAF4682272.1"/>
    <property type="molecule type" value="Genomic_DNA"/>
</dbReference>
<dbReference type="GO" id="GO:0004519">
    <property type="term" value="F:endonuclease activity"/>
    <property type="evidence" value="ECO:0007669"/>
    <property type="project" value="UniProtKB-KW"/>
</dbReference>
<dbReference type="OrthoDB" id="5967017at2759"/>
<feature type="region of interest" description="Disordered" evidence="7">
    <location>
        <begin position="2008"/>
        <end position="2047"/>
    </location>
</feature>
<dbReference type="InterPro" id="IPR036397">
    <property type="entry name" value="RNaseH_sf"/>
</dbReference>
<dbReference type="SUPFAM" id="SSF53098">
    <property type="entry name" value="Ribonuclease H-like"/>
    <property type="match status" value="1"/>
</dbReference>
<dbReference type="InterPro" id="IPR043128">
    <property type="entry name" value="Rev_trsase/Diguanyl_cyclase"/>
</dbReference>
<feature type="region of interest" description="Disordered" evidence="7">
    <location>
        <begin position="250"/>
        <end position="285"/>
    </location>
</feature>
<dbReference type="PROSITE" id="PS50994">
    <property type="entry name" value="INTEGRASE"/>
    <property type="match status" value="1"/>
</dbReference>
<dbReference type="Pfam" id="PF05380">
    <property type="entry name" value="Peptidase_A17"/>
    <property type="match status" value="1"/>
</dbReference>
<feature type="region of interest" description="Disordered" evidence="7">
    <location>
        <begin position="467"/>
        <end position="507"/>
    </location>
</feature>
<evidence type="ECO:0000256" key="1">
    <source>
        <dbReference type="ARBA" id="ARBA00022679"/>
    </source>
</evidence>
<feature type="compositionally biased region" description="Basic residues" evidence="7">
    <location>
        <begin position="2025"/>
        <end position="2035"/>
    </location>
</feature>
<dbReference type="Gene3D" id="3.30.70.270">
    <property type="match status" value="1"/>
</dbReference>
<dbReference type="PROSITE" id="PS00141">
    <property type="entry name" value="ASP_PROTEASE"/>
    <property type="match status" value="1"/>
</dbReference>
<dbReference type="GO" id="GO:0003676">
    <property type="term" value="F:nucleic acid binding"/>
    <property type="evidence" value="ECO:0007669"/>
    <property type="project" value="InterPro"/>
</dbReference>
<feature type="non-terminal residue" evidence="10">
    <location>
        <position position="2047"/>
    </location>
</feature>
<evidence type="ECO:0000256" key="2">
    <source>
        <dbReference type="ARBA" id="ARBA00022695"/>
    </source>
</evidence>
<dbReference type="GO" id="GO:0015074">
    <property type="term" value="P:DNA integration"/>
    <property type="evidence" value="ECO:0007669"/>
    <property type="project" value="InterPro"/>
</dbReference>
<keyword evidence="3" id="KW-0540">Nuclease</keyword>
<dbReference type="Gene3D" id="1.10.340.70">
    <property type="match status" value="1"/>
</dbReference>
<dbReference type="InterPro" id="IPR008042">
    <property type="entry name" value="Retrotrans_Pao"/>
</dbReference>
<feature type="compositionally biased region" description="Basic and acidic residues" evidence="7">
    <location>
        <begin position="806"/>
        <end position="816"/>
    </location>
</feature>
<dbReference type="GO" id="GO:0008270">
    <property type="term" value="F:zinc ion binding"/>
    <property type="evidence" value="ECO:0007669"/>
    <property type="project" value="InterPro"/>
</dbReference>
<evidence type="ECO:0000313" key="11">
    <source>
        <dbReference type="Proteomes" id="UP000541610"/>
    </source>
</evidence>
<feature type="compositionally biased region" description="Basic residues" evidence="7">
    <location>
        <begin position="826"/>
        <end position="838"/>
    </location>
</feature>
<dbReference type="SMART" id="SM00343">
    <property type="entry name" value="ZnF_C2HC"/>
    <property type="match status" value="3"/>
</dbReference>
<reference evidence="10 11" key="1">
    <citation type="submission" date="2020-04" db="EMBL/GenBank/DDBJ databases">
        <title>Perkinsus olseni comparative genomics.</title>
        <authorList>
            <person name="Bogema D.R."/>
        </authorList>
    </citation>
    <scope>NUCLEOTIDE SEQUENCE [LARGE SCALE GENOMIC DNA]</scope>
    <source>
        <strain evidence="10">00978-12</strain>
    </source>
</reference>
<dbReference type="SUPFAM" id="SSF56672">
    <property type="entry name" value="DNA/RNA polymerases"/>
    <property type="match status" value="1"/>
</dbReference>
<feature type="region of interest" description="Disordered" evidence="7">
    <location>
        <begin position="925"/>
        <end position="970"/>
    </location>
</feature>
<keyword evidence="4" id="KW-0255">Endonuclease</keyword>
<accession>A0A7J6NEF8</accession>
<keyword evidence="1" id="KW-0808">Transferase</keyword>
<dbReference type="Pfam" id="PF00078">
    <property type="entry name" value="RVT_1"/>
    <property type="match status" value="1"/>
</dbReference>
<organism evidence="10 11">
    <name type="scientific">Perkinsus olseni</name>
    <name type="common">Perkinsus atlanticus</name>
    <dbReference type="NCBI Taxonomy" id="32597"/>
    <lineage>
        <taxon>Eukaryota</taxon>
        <taxon>Sar</taxon>
        <taxon>Alveolata</taxon>
        <taxon>Perkinsozoa</taxon>
        <taxon>Perkinsea</taxon>
        <taxon>Perkinsida</taxon>
        <taxon>Perkinsidae</taxon>
        <taxon>Perkinsus</taxon>
    </lineage>
</organism>
<evidence type="ECO:0000256" key="7">
    <source>
        <dbReference type="SAM" id="MobiDB-lite"/>
    </source>
</evidence>
<dbReference type="Pfam" id="PF17921">
    <property type="entry name" value="Integrase_H2C2"/>
    <property type="match status" value="1"/>
</dbReference>
<dbReference type="InterPro" id="IPR043502">
    <property type="entry name" value="DNA/RNA_pol_sf"/>
</dbReference>
<dbReference type="Gene3D" id="2.40.70.10">
    <property type="entry name" value="Acid Proteases"/>
    <property type="match status" value="1"/>
</dbReference>
<dbReference type="InterPro" id="IPR001995">
    <property type="entry name" value="Peptidase_A2_cat"/>
</dbReference>
<dbReference type="Gene3D" id="4.10.60.10">
    <property type="entry name" value="Zinc finger, CCHC-type"/>
    <property type="match status" value="1"/>
</dbReference>
<evidence type="ECO:0000256" key="4">
    <source>
        <dbReference type="ARBA" id="ARBA00022759"/>
    </source>
</evidence>
<feature type="region of interest" description="Disordered" evidence="7">
    <location>
        <begin position="75"/>
        <end position="107"/>
    </location>
</feature>
<dbReference type="Pfam" id="PF00665">
    <property type="entry name" value="rve"/>
    <property type="match status" value="1"/>
</dbReference>
<feature type="domain" description="Peptidase A2" evidence="8">
    <location>
        <begin position="1009"/>
        <end position="1098"/>
    </location>
</feature>
<dbReference type="InterPro" id="IPR001584">
    <property type="entry name" value="Integrase_cat-core"/>
</dbReference>
<evidence type="ECO:0000256" key="3">
    <source>
        <dbReference type="ARBA" id="ARBA00022722"/>
    </source>
</evidence>
<dbReference type="GO" id="GO:0003964">
    <property type="term" value="F:RNA-directed DNA polymerase activity"/>
    <property type="evidence" value="ECO:0007669"/>
    <property type="project" value="UniProtKB-KW"/>
</dbReference>
<dbReference type="PANTHER" id="PTHR37984:SF5">
    <property type="entry name" value="PROTEIN NYNRIN-LIKE"/>
    <property type="match status" value="1"/>
</dbReference>
<dbReference type="InterPro" id="IPR000477">
    <property type="entry name" value="RT_dom"/>
</dbReference>
<dbReference type="GO" id="GO:0006508">
    <property type="term" value="P:proteolysis"/>
    <property type="evidence" value="ECO:0007669"/>
    <property type="project" value="InterPro"/>
</dbReference>
<comment type="caution">
    <text evidence="10">The sequence shown here is derived from an EMBL/GenBank/DDBJ whole genome shotgun (WGS) entry which is preliminary data.</text>
</comment>
<proteinExistence type="predicted"/>
<evidence type="ECO:0000313" key="10">
    <source>
        <dbReference type="EMBL" id="KAF4682272.1"/>
    </source>
</evidence>
<dbReference type="GO" id="GO:0004190">
    <property type="term" value="F:aspartic-type endopeptidase activity"/>
    <property type="evidence" value="ECO:0007669"/>
    <property type="project" value="InterPro"/>
</dbReference>
<dbReference type="InterPro" id="IPR001969">
    <property type="entry name" value="Aspartic_peptidase_AS"/>
</dbReference>
<dbReference type="InterPro" id="IPR036875">
    <property type="entry name" value="Znf_CCHC_sf"/>
</dbReference>
<dbReference type="InterPro" id="IPR012337">
    <property type="entry name" value="RNaseH-like_sf"/>
</dbReference>
<evidence type="ECO:0000259" key="8">
    <source>
        <dbReference type="PROSITE" id="PS50175"/>
    </source>
</evidence>
<dbReference type="PROSITE" id="PS50175">
    <property type="entry name" value="ASP_PROT_RETROV"/>
    <property type="match status" value="1"/>
</dbReference>
<evidence type="ECO:0000259" key="9">
    <source>
        <dbReference type="PROSITE" id="PS50994"/>
    </source>
</evidence>
<keyword evidence="6" id="KW-0695">RNA-directed DNA polymerase</keyword>
<dbReference type="InterPro" id="IPR050951">
    <property type="entry name" value="Retrovirus_Pol_polyprotein"/>
</dbReference>
<dbReference type="InterPro" id="IPR001878">
    <property type="entry name" value="Znf_CCHC"/>
</dbReference>
<dbReference type="PANTHER" id="PTHR37984">
    <property type="entry name" value="PROTEIN CBG26694"/>
    <property type="match status" value="1"/>
</dbReference>
<sequence>MVAAPCYSALSWNGPLLVKLSLEQLEGLCFSRQLPTSLKRDEMVATILGGNSHVQDESEFILYRLAYRKQFGEEPQVPDVNNSEVEELQLDPIPREDRSKDKVEEASRGNRLRIDDLMADIRTDLNSGTAIPIRGTEPLIISSTVDDRNLEELGRVPPKSTPLETGVSTSHFGIGLGGGSGGVSAGGQEKGLGGSTDIIKEVPAKETPTTIISQFEKLELRVQEALSAARDAESKQQVVNEALLRRIEDLSKPPENPSYGHMTGSEVMSNRKECKSTHSSVRSIPKDDHVTMRKALDTRRQVTIDHDGSRYRTANEVVFDISTPQPAMAQRYGGDGGNGGGYDGRYDKGGNRGGVTGTQTGNYYPAESDYVNVQHHQIRPSCGGKTLGPIIRGQGSAGQGDYRNVRGHEYATRNRFIIDGINGSDHSRVTRPIAKDDVMSGARAGSVSEGASLYVRRSDGTFEAIGKVPSASPGGGSPTSGVDRPPSPIGIDVPPNRRRDLPSRTSTGIVSTTSLKSVAEVNPKKAKVRANMGYVAPTYDYVQSFWLLPPEWQRDRPAGLEQAGSDVSLSAIQLAFVKNRVKMSANKLVNHVRKLKDGCYTGPHDKRSWHVVQREIIENLNRTCIEIPRVHSLCLVDCLDAEQSKLVMRKLGPANFKTADDVELLATLWSLFDELFRSESAPETESDRLQSARKSQSESLSDYLQRLQGLIYNVEMETGQTMVESTRIARLYGSLPRVDVQFLRKEFSRDLTFDQLVTRVGEYFKNPLDRESYEVFVRQYKMSSSSSSTPEKTGGYSHVDLKAVEPEEDGAQRPTEDVTATTNGSRKAKKKKKMKSKHGKSEESVQAVATVCTRCNVAGHSAAYCRSDAADIVKNRCYVCSDKSHRANQCPKDKSVVYCERCSLKGHVAGVCRLPWSLIPAVKTATNSTTRSGPEQPPQPSGDFSTKIGYKAEGDASQPSAGQPANQPTAAAVRWEDCETQSIAKLDLSKGLLYACVRVYSKTREPVVLQGLLDTGASISFIDSKLASELEAKGAGIVEKLGKPFACKLAESSVRYVDSVWKCSIEQKVRDGSSGWTPVQFFLMPNIQHPGAIIGRDLFETFGYCVGKLTSCSSSTLCLMEADPFLASVGPRDQDSSRRLVVSCDHVKKDDCSTTVGQCAAVKEVDYKTYEGRMATLEWKSASRPPRSYGAAVKRAQRLEHSLRKRGGQAMVDKYTEQFEGWLQSGFIRKVDNSVVFHYLFHHPVIREGHATTPIRPVINGQSLDPYLRETECDLMHITDIITQWRQSDHWVSTDLSKAFLRIQMAAASQPFLGIYWGKSSYVFCVLPFGLGMSPSWLTANVREVLRRLSSEGEFIGKVLPYMDDLLLLVKDGDQIHTQQRLLVQRCEADGFPIAISKEVWCTQPEHATILGVHWHGSTHDTIGVSFKCPTPTPSARRELLSVTNALYDPLGLMIEWDMAGRLLMRAAATFDWDTPLPSDLQEKVRSFVEKLTEAVRVFSVKRRIHCDRLVCYVDASNVAWGVDIYTTDGVRVRAKGGLFSKEKRDKWTVPRKELLALIYGRQLLMEIWKSVPESKRSCCSALILSDSQINCYRLHKEAQAVGTKAWEIKNITALRGWLSNHNVKLRHVVTNLNSADAITRGVCYNEVKEADVKEAARWWVEADCEGEAPWGPTIDFKFEDLEIASENQAADDEGEDISIAGPNPGNQEEIDDDFNVFRVDAEEKETPLDQIIERHRHLLEGVRRWKTKALQKPYVAPSYHDAWMSLIRLRQSESEEISRIRSVLLGKSDDIMGMSAKKRRHIKASFGICSTTDVVIRRVRQDRSANIVNQVVVPSEDPLIKPLMRKYHYSRAHEGFEATSYALQQDVWWRGLRRDVRNFVRTCLTCRLVRGPKKHQVEPGLLHSVPSPWYAVGIDLTGPYNESVQGYRYLLTMTCLYSRFLVAVPLVDITSDSVVRACESTFKRLGIPSIIVGDNGRQFTGSKFRAYCSRNQVRHCLIPRYSPVAGGNMNEADQSTSTKDDRTRHNRFLSRRHGITTQARPRHDAQ</sequence>
<gene>
    <name evidence="10" type="ORF">FOZ60_010787</name>
</gene>
<dbReference type="CDD" id="cd00303">
    <property type="entry name" value="retropepsin_like"/>
    <property type="match status" value="1"/>
</dbReference>
<dbReference type="InterPro" id="IPR021109">
    <property type="entry name" value="Peptidase_aspartic_dom_sf"/>
</dbReference>
<dbReference type="Gene3D" id="3.10.10.10">
    <property type="entry name" value="HIV Type 1 Reverse Transcriptase, subunit A, domain 1"/>
    <property type="match status" value="1"/>
</dbReference>
<protein>
    <submittedName>
        <fullName evidence="10">Uncharacterized protein</fullName>
    </submittedName>
</protein>
<name>A0A7J6NEF8_PEROL</name>
<evidence type="ECO:0000256" key="5">
    <source>
        <dbReference type="ARBA" id="ARBA00022801"/>
    </source>
</evidence>
<feature type="compositionally biased region" description="Polar residues" evidence="7">
    <location>
        <begin position="957"/>
        <end position="969"/>
    </location>
</feature>
<dbReference type="SUPFAM" id="SSF57756">
    <property type="entry name" value="Retrovirus zinc finger-like domains"/>
    <property type="match status" value="1"/>
</dbReference>
<keyword evidence="5" id="KW-0378">Hydrolase</keyword>